<gene>
    <name evidence="1" type="ORF">ADEAN_000648200</name>
</gene>
<reference evidence="1 2" key="1">
    <citation type="submission" date="2020-08" db="EMBL/GenBank/DDBJ databases">
        <authorList>
            <person name="Newling K."/>
            <person name="Davey J."/>
            <person name="Forrester S."/>
        </authorList>
    </citation>
    <scope>NUCLEOTIDE SEQUENCE [LARGE SCALE GENOMIC DNA]</scope>
    <source>
        <strain evidence="2">Crithidia deanei Carvalho (ATCC PRA-265)</strain>
    </source>
</reference>
<organism evidence="1 2">
    <name type="scientific">Angomonas deanei</name>
    <dbReference type="NCBI Taxonomy" id="59799"/>
    <lineage>
        <taxon>Eukaryota</taxon>
        <taxon>Discoba</taxon>
        <taxon>Euglenozoa</taxon>
        <taxon>Kinetoplastea</taxon>
        <taxon>Metakinetoplastina</taxon>
        <taxon>Trypanosomatida</taxon>
        <taxon>Trypanosomatidae</taxon>
        <taxon>Strigomonadinae</taxon>
        <taxon>Angomonas</taxon>
    </lineage>
</organism>
<dbReference type="EMBL" id="LR877156">
    <property type="protein sequence ID" value="CAD2218989.1"/>
    <property type="molecule type" value="Genomic_DNA"/>
</dbReference>
<dbReference type="AlphaFoldDB" id="A0A7G2CHU6"/>
<sequence length="436" mass="48672">MPENVLTRYEYGERFTKECVIQPSEALSASRKAPPLYRVSRDLPSAVGEECRELPCLAFTPLRSGKTMAPVTVKIATVLCVIVQALLVRQGIFVSVRSLQMCVEFGLDVEDFSLSDYWMKAIEYLRGVGKGCLFITGPFDTRCRTILEGVRNNGNLTEYISCIFVDSFNGLCGVCFPLLTVNADDVQRVIRNATQKLAPLCFEVGKEIRHEDPIDASLFGVTDFEILTCCCFVCFQKECKIYFGHSLAASLNSKTAPLLRDTFLSLLSVFNSACVNPSDGQFNIHMRVQLLIFVCQYAYDDMFKATLSSIPNFSGGSPPRETTTGTLLEGFLFGCKKKCISSDSRHLNVPPVVENKKCVVKGVIGRKRTRGRSVVPTPIFPDNALRRNCATNRRAVEEQETISLRADDNNQTSLFICTTEERAAKKMLLESRFPQR</sequence>
<evidence type="ECO:0000313" key="1">
    <source>
        <dbReference type="EMBL" id="CAD2218989.1"/>
    </source>
</evidence>
<dbReference type="Proteomes" id="UP000515908">
    <property type="component" value="Chromosome 12"/>
</dbReference>
<keyword evidence="2" id="KW-1185">Reference proteome</keyword>
<accession>A0A7G2CHU6</accession>
<name>A0A7G2CHU6_9TRYP</name>
<protein>
    <submittedName>
        <fullName evidence="1">Uncharacterized protein</fullName>
    </submittedName>
</protein>
<evidence type="ECO:0000313" key="2">
    <source>
        <dbReference type="Proteomes" id="UP000515908"/>
    </source>
</evidence>
<proteinExistence type="predicted"/>
<dbReference type="VEuPathDB" id="TriTrypDB:ADEAN_000648200"/>